<evidence type="ECO:0000313" key="2">
    <source>
        <dbReference type="EMBL" id="KIH65035.1"/>
    </source>
</evidence>
<keyword evidence="3" id="KW-1185">Reference proteome</keyword>
<feature type="region of interest" description="Disordered" evidence="1">
    <location>
        <begin position="1"/>
        <end position="37"/>
    </location>
</feature>
<proteinExistence type="predicted"/>
<protein>
    <submittedName>
        <fullName evidence="2">Uncharacterized protein</fullName>
    </submittedName>
</protein>
<evidence type="ECO:0000256" key="1">
    <source>
        <dbReference type="SAM" id="MobiDB-lite"/>
    </source>
</evidence>
<dbReference type="Proteomes" id="UP000054047">
    <property type="component" value="Unassembled WGS sequence"/>
</dbReference>
<dbReference type="AlphaFoldDB" id="A0A0C2GUE8"/>
<feature type="region of interest" description="Disordered" evidence="1">
    <location>
        <begin position="54"/>
        <end position="103"/>
    </location>
</feature>
<organism evidence="2 3">
    <name type="scientific">Ancylostoma duodenale</name>
    <dbReference type="NCBI Taxonomy" id="51022"/>
    <lineage>
        <taxon>Eukaryota</taxon>
        <taxon>Metazoa</taxon>
        <taxon>Ecdysozoa</taxon>
        <taxon>Nematoda</taxon>
        <taxon>Chromadorea</taxon>
        <taxon>Rhabditida</taxon>
        <taxon>Rhabditina</taxon>
        <taxon>Rhabditomorpha</taxon>
        <taxon>Strongyloidea</taxon>
        <taxon>Ancylostomatidae</taxon>
        <taxon>Ancylostomatinae</taxon>
        <taxon>Ancylostoma</taxon>
    </lineage>
</organism>
<sequence length="155" mass="18344">MEASRLRDYLKAKESDANKPWNKPGWPGPKKSDDESLRELEHIKKSIETLQKKIRAHSMQDLRTLRTPEEFAREAKASQEQKSPRYSQDAEYHSRKRPASADQLLTIETRECRRRTVIKSSPRHSDALHQQFQKEFHLTQFTRTEDFSCEFESQN</sequence>
<gene>
    <name evidence="2" type="ORF">ANCDUO_04645</name>
</gene>
<name>A0A0C2GUE8_9BILA</name>
<feature type="compositionally biased region" description="Basic and acidic residues" evidence="1">
    <location>
        <begin position="1"/>
        <end position="17"/>
    </location>
</feature>
<feature type="compositionally biased region" description="Basic and acidic residues" evidence="1">
    <location>
        <begin position="58"/>
        <end position="93"/>
    </location>
</feature>
<dbReference type="EMBL" id="KN727750">
    <property type="protein sequence ID" value="KIH65035.1"/>
    <property type="molecule type" value="Genomic_DNA"/>
</dbReference>
<reference evidence="2 3" key="1">
    <citation type="submission" date="2013-12" db="EMBL/GenBank/DDBJ databases">
        <title>Draft genome of the parsitic nematode Ancylostoma duodenale.</title>
        <authorList>
            <person name="Mitreva M."/>
        </authorList>
    </citation>
    <scope>NUCLEOTIDE SEQUENCE [LARGE SCALE GENOMIC DNA]</scope>
    <source>
        <strain evidence="2 3">Zhejiang</strain>
    </source>
</reference>
<dbReference type="OrthoDB" id="5864875at2759"/>
<evidence type="ECO:0000313" key="3">
    <source>
        <dbReference type="Proteomes" id="UP000054047"/>
    </source>
</evidence>
<feature type="compositionally biased region" description="Low complexity" evidence="1">
    <location>
        <begin position="18"/>
        <end position="29"/>
    </location>
</feature>
<accession>A0A0C2GUE8</accession>